<comment type="subcellular location">
    <subcellularLocation>
        <location evidence="1">Cell membrane</location>
        <topology evidence="1">Multi-pass membrane protein</topology>
    </subcellularLocation>
</comment>
<dbReference type="Proteomes" id="UP000031433">
    <property type="component" value="Unassembled WGS sequence"/>
</dbReference>
<accession>A0A0C1QTK7</accession>
<dbReference type="Pfam" id="PF01292">
    <property type="entry name" value="Ni_hydr_CYTB"/>
    <property type="match status" value="1"/>
</dbReference>
<evidence type="ECO:0000256" key="5">
    <source>
        <dbReference type="ARBA" id="ARBA00022617"/>
    </source>
</evidence>
<evidence type="ECO:0000256" key="4">
    <source>
        <dbReference type="ARBA" id="ARBA00022475"/>
    </source>
</evidence>
<evidence type="ECO:0000256" key="6">
    <source>
        <dbReference type="ARBA" id="ARBA00022692"/>
    </source>
</evidence>
<evidence type="ECO:0000256" key="2">
    <source>
        <dbReference type="ARBA" id="ARBA00008622"/>
    </source>
</evidence>
<dbReference type="PRINTS" id="PR00161">
    <property type="entry name" value="NIHGNASECYTB"/>
</dbReference>
<sequence length="390" mass="43759">MSEHETPEGDIRIELGDPAPFAGEKKRELLVAAALGAPSGTTDPADLALLGAASRKEDLRHYEQVGYVPLDPGLNYSIARVRRVGTAREELLARGGLNSILYLCRADESTRYRAEMEAGERMVHGFRPLAVAHGEPLPDGGEKWTFLGFVPLRATRERSRRVEEPGAFRYVPVWDWQLRSLHWLAVLLIAVLSVTGILMGSGRPAYAGARESSFLFGYLRFIHFAAGWLLLATALIRIAGLFLASNRYQRWDALFPVKPRDLRNLLTVGRNYLFCRFDRGPHYIGHNPLQQVAYTAIYGVGMLALLTGFALYALYAPDHWLFRHLVRIDTLVGVQYVRLAHLLVMWIFLAFIPIHVYLAIRADTVEREGAISSIISGGRWCRRGTTFEDG</sequence>
<evidence type="ECO:0000256" key="11">
    <source>
        <dbReference type="ARBA" id="ARBA00023136"/>
    </source>
</evidence>
<keyword evidence="7" id="KW-0479">Metal-binding</keyword>
<dbReference type="PANTHER" id="PTHR30485">
    <property type="entry name" value="NI/FE-HYDROGENASE 1 B-TYPE CYTOCHROME SUBUNIT"/>
    <property type="match status" value="1"/>
</dbReference>
<evidence type="ECO:0000256" key="3">
    <source>
        <dbReference type="ARBA" id="ARBA00022448"/>
    </source>
</evidence>
<evidence type="ECO:0000256" key="10">
    <source>
        <dbReference type="ARBA" id="ARBA00023004"/>
    </source>
</evidence>
<feature type="transmembrane region" description="Helical" evidence="12">
    <location>
        <begin position="181"/>
        <end position="201"/>
    </location>
</feature>
<keyword evidence="9 12" id="KW-1133">Transmembrane helix</keyword>
<dbReference type="InterPro" id="IPR023299">
    <property type="entry name" value="ATPase_P-typ_cyto_dom_N"/>
</dbReference>
<proteinExistence type="inferred from homology"/>
<dbReference type="InterPro" id="IPR051542">
    <property type="entry name" value="Hydrogenase_cytochrome"/>
</dbReference>
<evidence type="ECO:0000256" key="12">
    <source>
        <dbReference type="SAM" id="Phobius"/>
    </source>
</evidence>
<dbReference type="RefSeq" id="WP_039643355.1">
    <property type="nucleotide sequence ID" value="NZ_JXBL01000001.1"/>
</dbReference>
<dbReference type="Gene3D" id="3.40.1110.10">
    <property type="entry name" value="Calcium-transporting ATPase, cytoplasmic domain N"/>
    <property type="match status" value="1"/>
</dbReference>
<keyword evidence="15" id="KW-1185">Reference proteome</keyword>
<dbReference type="NCBIfam" id="TIGR02125">
    <property type="entry name" value="CytB-hydogenase"/>
    <property type="match status" value="1"/>
</dbReference>
<comment type="caution">
    <text evidence="14">The sequence shown here is derived from an EMBL/GenBank/DDBJ whole genome shotgun (WGS) entry which is preliminary data.</text>
</comment>
<keyword evidence="5" id="KW-0349">Heme</keyword>
<dbReference type="GO" id="GO:0000166">
    <property type="term" value="F:nucleotide binding"/>
    <property type="evidence" value="ECO:0007669"/>
    <property type="project" value="InterPro"/>
</dbReference>
<keyword evidence="8" id="KW-0249">Electron transport</keyword>
<dbReference type="InterPro" id="IPR000516">
    <property type="entry name" value="Ni-dep_Hydgase_cyt-B"/>
</dbReference>
<feature type="transmembrane region" description="Helical" evidence="12">
    <location>
        <begin position="292"/>
        <end position="316"/>
    </location>
</feature>
<evidence type="ECO:0000256" key="7">
    <source>
        <dbReference type="ARBA" id="ARBA00022723"/>
    </source>
</evidence>
<dbReference type="AlphaFoldDB" id="A0A0C1QTK7"/>
<dbReference type="EMBL" id="JXBL01000001">
    <property type="protein sequence ID" value="KIE41571.1"/>
    <property type="molecule type" value="Genomic_DNA"/>
</dbReference>
<evidence type="ECO:0000256" key="9">
    <source>
        <dbReference type="ARBA" id="ARBA00022989"/>
    </source>
</evidence>
<dbReference type="GO" id="GO:0020037">
    <property type="term" value="F:heme binding"/>
    <property type="evidence" value="ECO:0007669"/>
    <property type="project" value="TreeGrafter"/>
</dbReference>
<evidence type="ECO:0000256" key="1">
    <source>
        <dbReference type="ARBA" id="ARBA00004651"/>
    </source>
</evidence>
<gene>
    <name evidence="14" type="ORF">SE37_02465</name>
</gene>
<evidence type="ECO:0000259" key="13">
    <source>
        <dbReference type="Pfam" id="PF01292"/>
    </source>
</evidence>
<evidence type="ECO:0000313" key="15">
    <source>
        <dbReference type="Proteomes" id="UP000031433"/>
    </source>
</evidence>
<comment type="similarity">
    <text evidence="2">Belongs to the HupC/HyaC/HydC family.</text>
</comment>
<keyword evidence="3" id="KW-0813">Transport</keyword>
<protein>
    <submittedName>
        <fullName evidence="14">Iron hydrogenase</fullName>
    </submittedName>
</protein>
<keyword evidence="10" id="KW-0408">Iron</keyword>
<dbReference type="GO" id="GO:0009055">
    <property type="term" value="F:electron transfer activity"/>
    <property type="evidence" value="ECO:0007669"/>
    <property type="project" value="InterPro"/>
</dbReference>
<feature type="domain" description="Cytochrome b561 bacterial/Ni-hydrogenase" evidence="13">
    <location>
        <begin position="173"/>
        <end position="377"/>
    </location>
</feature>
<feature type="transmembrane region" description="Helical" evidence="12">
    <location>
        <begin position="221"/>
        <end position="244"/>
    </location>
</feature>
<dbReference type="GO" id="GO:0005886">
    <property type="term" value="C:plasma membrane"/>
    <property type="evidence" value="ECO:0007669"/>
    <property type="project" value="UniProtKB-SubCell"/>
</dbReference>
<evidence type="ECO:0000256" key="8">
    <source>
        <dbReference type="ARBA" id="ARBA00022982"/>
    </source>
</evidence>
<organism evidence="14 15">
    <name type="scientific">Geobacter soli</name>
    <dbReference type="NCBI Taxonomy" id="1510391"/>
    <lineage>
        <taxon>Bacteria</taxon>
        <taxon>Pseudomonadati</taxon>
        <taxon>Thermodesulfobacteriota</taxon>
        <taxon>Desulfuromonadia</taxon>
        <taxon>Geobacterales</taxon>
        <taxon>Geobacteraceae</taxon>
        <taxon>Geobacter</taxon>
    </lineage>
</organism>
<dbReference type="PANTHER" id="PTHR30485:SF0">
    <property type="entry name" value="NI_FE-HYDROGENASE 1 B-TYPE CYTOCHROME SUBUNIT-RELATED"/>
    <property type="match status" value="1"/>
</dbReference>
<dbReference type="GO" id="GO:0022904">
    <property type="term" value="P:respiratory electron transport chain"/>
    <property type="evidence" value="ECO:0007669"/>
    <property type="project" value="InterPro"/>
</dbReference>
<dbReference type="Gene3D" id="1.20.950.20">
    <property type="entry name" value="Transmembrane di-heme cytochromes, Chain C"/>
    <property type="match status" value="1"/>
</dbReference>
<keyword evidence="6 12" id="KW-0812">Transmembrane</keyword>
<dbReference type="SUPFAM" id="SSF81342">
    <property type="entry name" value="Transmembrane di-heme cytochromes"/>
    <property type="match status" value="1"/>
</dbReference>
<feature type="transmembrane region" description="Helical" evidence="12">
    <location>
        <begin position="336"/>
        <end position="360"/>
    </location>
</feature>
<evidence type="ECO:0000313" key="14">
    <source>
        <dbReference type="EMBL" id="KIE41571.1"/>
    </source>
</evidence>
<keyword evidence="11 12" id="KW-0472">Membrane</keyword>
<reference evidence="14 15" key="1">
    <citation type="submission" date="2015-01" db="EMBL/GenBank/DDBJ databases">
        <title>Genome sequence of the anaerobic bacterium Geobacter soli GSS01, a dissimilatory Fe(III) reducer from soil.</title>
        <authorList>
            <person name="Yang G."/>
            <person name="Zhou S."/>
        </authorList>
    </citation>
    <scope>NUCLEOTIDE SEQUENCE [LARGE SCALE GENOMIC DNA]</scope>
    <source>
        <strain evidence="14 15">GSS01</strain>
    </source>
</reference>
<dbReference type="GO" id="GO:0005506">
    <property type="term" value="F:iron ion binding"/>
    <property type="evidence" value="ECO:0007669"/>
    <property type="project" value="InterPro"/>
</dbReference>
<keyword evidence="4" id="KW-1003">Cell membrane</keyword>
<dbReference type="InterPro" id="IPR016174">
    <property type="entry name" value="Di-haem_cyt_TM"/>
</dbReference>
<dbReference type="InterPro" id="IPR011577">
    <property type="entry name" value="Cyt_b561_bac/Ni-Hgenase"/>
</dbReference>
<name>A0A0C1QTK7_9BACT</name>